<proteinExistence type="predicted"/>
<organism evidence="3 4">
    <name type="scientific">Spongiibacter thalassae</name>
    <dbReference type="NCBI Taxonomy" id="2721624"/>
    <lineage>
        <taxon>Bacteria</taxon>
        <taxon>Pseudomonadati</taxon>
        <taxon>Pseudomonadota</taxon>
        <taxon>Gammaproteobacteria</taxon>
        <taxon>Cellvibrionales</taxon>
        <taxon>Spongiibacteraceae</taxon>
        <taxon>Spongiibacter</taxon>
    </lineage>
</organism>
<dbReference type="RefSeq" id="WP_168450643.1">
    <property type="nucleotide sequence ID" value="NZ_JAAWWK010000004.1"/>
</dbReference>
<dbReference type="Pfam" id="PF05378">
    <property type="entry name" value="Hydant_A_N"/>
    <property type="match status" value="1"/>
</dbReference>
<dbReference type="EMBL" id="JAAWWK010000004">
    <property type="protein sequence ID" value="NKI18113.1"/>
    <property type="molecule type" value="Genomic_DNA"/>
</dbReference>
<dbReference type="Proteomes" id="UP000765845">
    <property type="component" value="Unassembled WGS sequence"/>
</dbReference>
<keyword evidence="4" id="KW-1185">Reference proteome</keyword>
<dbReference type="InterPro" id="IPR043129">
    <property type="entry name" value="ATPase_NBD"/>
</dbReference>
<dbReference type="PANTHER" id="PTHR11365:SF23">
    <property type="entry name" value="HYPOTHETICAL 5-OXOPROLINASE (EUROFUNG)-RELATED"/>
    <property type="match status" value="1"/>
</dbReference>
<dbReference type="Pfam" id="PF01968">
    <property type="entry name" value="Hydantoinase_A"/>
    <property type="match status" value="1"/>
</dbReference>
<evidence type="ECO:0000259" key="1">
    <source>
        <dbReference type="Pfam" id="PF01968"/>
    </source>
</evidence>
<feature type="domain" description="Hydantoinase/oxoprolinase N-terminal" evidence="2">
    <location>
        <begin position="9"/>
        <end position="180"/>
    </location>
</feature>
<comment type="caution">
    <text evidence="3">The sequence shown here is derived from an EMBL/GenBank/DDBJ whole genome shotgun (WGS) entry which is preliminary data.</text>
</comment>
<accession>A0ABX1GHW5</accession>
<protein>
    <submittedName>
        <fullName evidence="3">Hydantoinase/oxoprolinase family protein</fullName>
    </submittedName>
</protein>
<dbReference type="InterPro" id="IPR008040">
    <property type="entry name" value="Hydant_A_N"/>
</dbReference>
<feature type="domain" description="Hydantoinase A/oxoprolinase" evidence="1">
    <location>
        <begin position="201"/>
        <end position="477"/>
    </location>
</feature>
<dbReference type="InterPro" id="IPR002821">
    <property type="entry name" value="Hydantoinase_A"/>
</dbReference>
<evidence type="ECO:0000259" key="2">
    <source>
        <dbReference type="Pfam" id="PF05378"/>
    </source>
</evidence>
<dbReference type="SUPFAM" id="SSF53067">
    <property type="entry name" value="Actin-like ATPase domain"/>
    <property type="match status" value="1"/>
</dbReference>
<evidence type="ECO:0000313" key="4">
    <source>
        <dbReference type="Proteomes" id="UP000765845"/>
    </source>
</evidence>
<dbReference type="PANTHER" id="PTHR11365">
    <property type="entry name" value="5-OXOPROLINASE RELATED"/>
    <property type="match status" value="1"/>
</dbReference>
<evidence type="ECO:0000313" key="3">
    <source>
        <dbReference type="EMBL" id="NKI18113.1"/>
    </source>
</evidence>
<gene>
    <name evidence="3" type="ORF">HCU74_11925</name>
</gene>
<reference evidence="3 4" key="1">
    <citation type="submission" date="2020-04" db="EMBL/GenBank/DDBJ databases">
        <authorList>
            <person name="Yoon J."/>
        </authorList>
    </citation>
    <scope>NUCLEOTIDE SEQUENCE [LARGE SCALE GENOMIC DNA]</scope>
    <source>
        <strain evidence="3 4">KMU-166</strain>
    </source>
</reference>
<name>A0ABX1GHW5_9GAMM</name>
<sequence length="663" mass="69888">MTEAQAIYLGVDTGGTFTDFVAVSGDQVRIHKCLSTPDQPERAILDGITALGLQGAVDDGRLHVVHGTTVATNAALEGKGVRTVYIGNRGFTDLLSIGRQHRAELYNLLPQPSTPPVPPELCLAADCRVDAQGHELRALDTVELQALVQQVKQCQADAVAINLLFSFLNPDAEIAIAEALPDTLFVSRSSEVLPEYKEYERGMATWLNAWIGPRVQSYLNRLQKALGDSPLSVMQSSGGTTDAATAGRRAVNLLLSGPAGGLAAARHLGQRLGQPKLMTFDMGGTSSDVALIDGDIALTTEGRIGPYPVAVPMVDMHTIGAGGGSIAYIDAGGLLRVGPESAGANPGPACYGLGGTSATVTDANVVLGRLPADTRLGGGMPIVADAARAAIASLANAMSLSIEDTAAGIIAIANEHMVRALRVISVQRGFDPAEFALCCFGGAGGLHVCDLAEALGSRQIILPRHGGVFSALGMLLAPRERQLSQTVNQPLTPALAATLRDFQAAMATTGREQLAAEGVHGDQITAHTSLDLCYHGQSYTLNLPWQEDIPALISRFHAHHAERYGHRLNLPVQLINIRVALRAPATLTAMPDHRGPGKSEPNYYSLAGIDTPVPGFDRETLAPGDSLTGPALIREPVASCFVQTGWRAEVDTQGNLNLHRHRD</sequence>
<dbReference type="InterPro" id="IPR045079">
    <property type="entry name" value="Oxoprolinase-like"/>
</dbReference>